<keyword evidence="6 7" id="KW-0472">Membrane</keyword>
<keyword evidence="4 7" id="KW-0812">Transmembrane</keyword>
<keyword evidence="9" id="KW-1185">Reference proteome</keyword>
<dbReference type="GO" id="GO:0022857">
    <property type="term" value="F:transmembrane transporter activity"/>
    <property type="evidence" value="ECO:0007669"/>
    <property type="project" value="InterPro"/>
</dbReference>
<feature type="transmembrane region" description="Helical" evidence="7">
    <location>
        <begin position="139"/>
        <end position="161"/>
    </location>
</feature>
<dbReference type="Pfam" id="PF04632">
    <property type="entry name" value="FUSC"/>
    <property type="match status" value="1"/>
</dbReference>
<keyword evidence="5 7" id="KW-1133">Transmembrane helix</keyword>
<evidence type="ECO:0000256" key="3">
    <source>
        <dbReference type="ARBA" id="ARBA00022475"/>
    </source>
</evidence>
<keyword evidence="2" id="KW-0813">Transport</keyword>
<dbReference type="AlphaFoldDB" id="A0AAC9J4W6"/>
<evidence type="ECO:0000256" key="7">
    <source>
        <dbReference type="SAM" id="Phobius"/>
    </source>
</evidence>
<comment type="subcellular location">
    <subcellularLocation>
        <location evidence="1">Cell membrane</location>
        <topology evidence="1">Multi-pass membrane protein</topology>
    </subcellularLocation>
</comment>
<evidence type="ECO:0000313" key="9">
    <source>
        <dbReference type="Proteomes" id="UP000182459"/>
    </source>
</evidence>
<evidence type="ECO:0000256" key="6">
    <source>
        <dbReference type="ARBA" id="ARBA00023136"/>
    </source>
</evidence>
<dbReference type="GO" id="GO:0005886">
    <property type="term" value="C:plasma membrane"/>
    <property type="evidence" value="ECO:0007669"/>
    <property type="project" value="UniProtKB-SubCell"/>
</dbReference>
<dbReference type="EMBL" id="CP018093">
    <property type="protein sequence ID" value="APD50334.1"/>
    <property type="molecule type" value="Genomic_DNA"/>
</dbReference>
<feature type="transmembrane region" description="Helical" evidence="7">
    <location>
        <begin position="67"/>
        <end position="85"/>
    </location>
</feature>
<dbReference type="PANTHER" id="PTHR30509">
    <property type="entry name" value="P-HYDROXYBENZOIC ACID EFFLUX PUMP SUBUNIT-RELATED"/>
    <property type="match status" value="1"/>
</dbReference>
<sequence length="347" mass="40438">MQFAFLNSNKYAAINAFKACIAIVIAYLMGSFLGHIFGIERMYLWMSVTVMVVMSTQPNLGGAVDKALMRFLGTVIGAIIAIIIVGFIKNYIYELLLILPFIFLAVYFAGATKYSYAGTLAGITLIIIMFNQQPGVQVAIYRAVEISLGIIISLIVNRFILPIRAETRLKESYSKTIAQIHDFFNILFIERNQSHDKLREAIFHEFPKHLALIKELKYEKTAKQVQEFEKISLYIRRLYRYMIVMYEYIEFFLDKPTIAKLDKDPTFVEFKKYIMKSLDSVSNDIKKTKRISYKELLRFERHILPLLNEVEVLNYKDESFIFYIKMFLDALKKLALEHNYILKISKH</sequence>
<dbReference type="PANTHER" id="PTHR30509:SF9">
    <property type="entry name" value="MULTIDRUG RESISTANCE PROTEIN MDTO"/>
    <property type="match status" value="1"/>
</dbReference>
<dbReference type="KEGG" id="fhi:FSC454_03910"/>
<evidence type="ECO:0000256" key="2">
    <source>
        <dbReference type="ARBA" id="ARBA00022448"/>
    </source>
</evidence>
<evidence type="ECO:0000256" key="4">
    <source>
        <dbReference type="ARBA" id="ARBA00022692"/>
    </source>
</evidence>
<dbReference type="InterPro" id="IPR006726">
    <property type="entry name" value="PHBA_efflux_AaeB/fusaric-R"/>
</dbReference>
<evidence type="ECO:0000313" key="8">
    <source>
        <dbReference type="EMBL" id="APD50334.1"/>
    </source>
</evidence>
<organism evidence="8 9">
    <name type="scientific">Francisella hispaniensis FSC454</name>
    <dbReference type="NCBI Taxonomy" id="1088883"/>
    <lineage>
        <taxon>Bacteria</taxon>
        <taxon>Pseudomonadati</taxon>
        <taxon>Pseudomonadota</taxon>
        <taxon>Gammaproteobacteria</taxon>
        <taxon>Thiotrichales</taxon>
        <taxon>Francisellaceae</taxon>
        <taxon>Francisella</taxon>
    </lineage>
</organism>
<keyword evidence="3" id="KW-1003">Cell membrane</keyword>
<feature type="transmembrane region" description="Helical" evidence="7">
    <location>
        <begin position="91"/>
        <end position="109"/>
    </location>
</feature>
<protein>
    <submittedName>
        <fullName evidence="8">FUSC family protein</fullName>
    </submittedName>
</protein>
<dbReference type="Proteomes" id="UP000182459">
    <property type="component" value="Chromosome"/>
</dbReference>
<reference evidence="8 9" key="1">
    <citation type="submission" date="2016-11" db="EMBL/GenBank/DDBJ databases">
        <authorList>
            <person name="Hagglund E."/>
            <person name="Bystrom M."/>
            <person name="Naslund J."/>
            <person name="Stenberg P."/>
            <person name="Sjodin A."/>
        </authorList>
    </citation>
    <scope>NUCLEOTIDE SEQUENCE [LARGE SCALE GENOMIC DNA]</scope>
    <source>
        <strain evidence="8 9">CCUG 58020</strain>
    </source>
</reference>
<evidence type="ECO:0000256" key="1">
    <source>
        <dbReference type="ARBA" id="ARBA00004651"/>
    </source>
</evidence>
<accession>A0AAC9J4W6</accession>
<evidence type="ECO:0000256" key="5">
    <source>
        <dbReference type="ARBA" id="ARBA00022989"/>
    </source>
</evidence>
<dbReference type="RefSeq" id="WP_066044714.1">
    <property type="nucleotide sequence ID" value="NZ_CP018093.1"/>
</dbReference>
<feature type="transmembrane region" description="Helical" evidence="7">
    <location>
        <begin position="12"/>
        <end position="36"/>
    </location>
</feature>
<name>A0AAC9J4W6_9GAMM</name>
<proteinExistence type="predicted"/>
<gene>
    <name evidence="8" type="ORF">FSC454_03910</name>
</gene>